<proteinExistence type="inferred from homology"/>
<comment type="similarity">
    <text evidence="1">Belongs to the GSP E family.</text>
</comment>
<evidence type="ECO:0000256" key="1">
    <source>
        <dbReference type="ARBA" id="ARBA00006611"/>
    </source>
</evidence>
<dbReference type="AlphaFoldDB" id="A0A497E6P3"/>
<dbReference type="InterPro" id="IPR027417">
    <property type="entry name" value="P-loop_NTPase"/>
</dbReference>
<protein>
    <submittedName>
        <fullName evidence="2">Type IV pili twitching motility protein PilT</fullName>
    </submittedName>
</protein>
<dbReference type="PANTHER" id="PTHR30486:SF16">
    <property type="entry name" value="TWITCHING MOTILITY PROTEIN PILT"/>
    <property type="match status" value="1"/>
</dbReference>
<dbReference type="SUPFAM" id="SSF52540">
    <property type="entry name" value="P-loop containing nucleoside triphosphate hydrolases"/>
    <property type="match status" value="1"/>
</dbReference>
<dbReference type="NCBIfam" id="TIGR01420">
    <property type="entry name" value="pilT_fam"/>
    <property type="match status" value="1"/>
</dbReference>
<dbReference type="InterPro" id="IPR006321">
    <property type="entry name" value="PilT/PilU"/>
</dbReference>
<organism evidence="2 3">
    <name type="scientific">Aerophobetes bacterium</name>
    <dbReference type="NCBI Taxonomy" id="2030807"/>
    <lineage>
        <taxon>Bacteria</taxon>
        <taxon>Candidatus Aerophobota</taxon>
    </lineage>
</organism>
<dbReference type="InterPro" id="IPR003593">
    <property type="entry name" value="AAA+_ATPase"/>
</dbReference>
<dbReference type="InterPro" id="IPR001482">
    <property type="entry name" value="T2SS/T4SS_dom"/>
</dbReference>
<dbReference type="PANTHER" id="PTHR30486">
    <property type="entry name" value="TWITCHING MOTILITY PROTEIN PILT"/>
    <property type="match status" value="1"/>
</dbReference>
<dbReference type="PROSITE" id="PS00662">
    <property type="entry name" value="T2SP_E"/>
    <property type="match status" value="1"/>
</dbReference>
<accession>A0A497E6P3</accession>
<dbReference type="Gene3D" id="3.40.50.300">
    <property type="entry name" value="P-loop containing nucleotide triphosphate hydrolases"/>
    <property type="match status" value="1"/>
</dbReference>
<dbReference type="Pfam" id="PF00437">
    <property type="entry name" value="T2SSE"/>
    <property type="match status" value="1"/>
</dbReference>
<evidence type="ECO:0000313" key="2">
    <source>
        <dbReference type="EMBL" id="RLE10852.1"/>
    </source>
</evidence>
<dbReference type="GO" id="GO:0016887">
    <property type="term" value="F:ATP hydrolysis activity"/>
    <property type="evidence" value="ECO:0007669"/>
    <property type="project" value="InterPro"/>
</dbReference>
<dbReference type="Proteomes" id="UP000279422">
    <property type="component" value="Unassembled WGS sequence"/>
</dbReference>
<dbReference type="CDD" id="cd01131">
    <property type="entry name" value="PilT"/>
    <property type="match status" value="1"/>
</dbReference>
<dbReference type="GO" id="GO:0005524">
    <property type="term" value="F:ATP binding"/>
    <property type="evidence" value="ECO:0007669"/>
    <property type="project" value="InterPro"/>
</dbReference>
<sequence>MDIQSLLKKMQEIGASDLHIVAGAPPIFRVNGKLTSLDDKRLTGEESKFLVYSLMTEEQKRKFERTRELDFSFGISGLGRFRINAHFQRGSVASAIRLIPYRIPSLSELNLPPVLTDLALKESGLILVTGPTGCGKSTTLASMVEIINEKKFSHIIIIEDPIEYLHHHKKSIIEQREVGTDTLSFGASLKYALRQDPDVILIGEMRDLETIATAITAAETGHLILATLHTPDAPQSIDRIIDVFPPHQQNQVRMQLSSCLQAVIAQRLLPREDKKGRIPAVELLIATPAVRNLIRSGKTHQLYTAMETGAQFGMQTMDQALKDLVRKGRITLDTALYVARDPKNFRASLR</sequence>
<dbReference type="InterPro" id="IPR050921">
    <property type="entry name" value="T4SS_GSP_E_ATPase"/>
</dbReference>
<dbReference type="Gene3D" id="3.30.450.90">
    <property type="match status" value="1"/>
</dbReference>
<dbReference type="SMART" id="SM00382">
    <property type="entry name" value="AAA"/>
    <property type="match status" value="1"/>
</dbReference>
<evidence type="ECO:0000313" key="3">
    <source>
        <dbReference type="Proteomes" id="UP000279422"/>
    </source>
</evidence>
<gene>
    <name evidence="2" type="ORF">DRJ00_00130</name>
</gene>
<comment type="caution">
    <text evidence="2">The sequence shown here is derived from an EMBL/GenBank/DDBJ whole genome shotgun (WGS) entry which is preliminary data.</text>
</comment>
<reference evidence="2 3" key="1">
    <citation type="submission" date="2018-06" db="EMBL/GenBank/DDBJ databases">
        <title>Extensive metabolic versatility and redundancy in microbially diverse, dynamic hydrothermal sediments.</title>
        <authorList>
            <person name="Dombrowski N."/>
            <person name="Teske A."/>
            <person name="Baker B.J."/>
        </authorList>
    </citation>
    <scope>NUCLEOTIDE SEQUENCE [LARGE SCALE GENOMIC DNA]</scope>
    <source>
        <strain evidence="2">B47_G16</strain>
    </source>
</reference>
<name>A0A497E6P3_UNCAE</name>
<dbReference type="EMBL" id="QMPZ01000001">
    <property type="protein sequence ID" value="RLE10852.1"/>
    <property type="molecule type" value="Genomic_DNA"/>
</dbReference>